<keyword evidence="4 7" id="KW-1133">Transmembrane helix</keyword>
<comment type="caution">
    <text evidence="8">The sequence shown here is derived from an EMBL/GenBank/DDBJ whole genome shotgun (WGS) entry which is preliminary data.</text>
</comment>
<dbReference type="EMBL" id="BAAARV010000005">
    <property type="protein sequence ID" value="GAA2330673.1"/>
    <property type="molecule type" value="Genomic_DNA"/>
</dbReference>
<feature type="transmembrane region" description="Helical" evidence="7">
    <location>
        <begin position="391"/>
        <end position="413"/>
    </location>
</feature>
<dbReference type="Proteomes" id="UP001501444">
    <property type="component" value="Unassembled WGS sequence"/>
</dbReference>
<dbReference type="PANTHER" id="PTHR30250:SF26">
    <property type="entry name" value="PSMA PROTEIN"/>
    <property type="match status" value="1"/>
</dbReference>
<name>A0ABN3FHV0_9ACTN</name>
<evidence type="ECO:0000256" key="3">
    <source>
        <dbReference type="ARBA" id="ARBA00022692"/>
    </source>
</evidence>
<dbReference type="PANTHER" id="PTHR30250">
    <property type="entry name" value="PST FAMILY PREDICTED COLANIC ACID TRANSPORTER"/>
    <property type="match status" value="1"/>
</dbReference>
<feature type="transmembrane region" description="Helical" evidence="7">
    <location>
        <begin position="145"/>
        <end position="164"/>
    </location>
</feature>
<proteinExistence type="predicted"/>
<reference evidence="8 9" key="1">
    <citation type="journal article" date="2019" name="Int. J. Syst. Evol. Microbiol.">
        <title>The Global Catalogue of Microorganisms (GCM) 10K type strain sequencing project: providing services to taxonomists for standard genome sequencing and annotation.</title>
        <authorList>
            <consortium name="The Broad Institute Genomics Platform"/>
            <consortium name="The Broad Institute Genome Sequencing Center for Infectious Disease"/>
            <person name="Wu L."/>
            <person name="Ma J."/>
        </authorList>
    </citation>
    <scope>NUCLEOTIDE SEQUENCE [LARGE SCALE GENOMIC DNA]</scope>
    <source>
        <strain evidence="8 9">JCM 3272</strain>
    </source>
</reference>
<feature type="transmembrane region" description="Helical" evidence="7">
    <location>
        <begin position="299"/>
        <end position="322"/>
    </location>
</feature>
<protein>
    <recommendedName>
        <fullName evidence="10">O-antigen/teichoic acid export membrane protein</fullName>
    </recommendedName>
</protein>
<feature type="transmembrane region" description="Helical" evidence="7">
    <location>
        <begin position="211"/>
        <end position="235"/>
    </location>
</feature>
<evidence type="ECO:0000256" key="4">
    <source>
        <dbReference type="ARBA" id="ARBA00022989"/>
    </source>
</evidence>
<evidence type="ECO:0000256" key="2">
    <source>
        <dbReference type="ARBA" id="ARBA00022475"/>
    </source>
</evidence>
<feature type="transmembrane region" description="Helical" evidence="7">
    <location>
        <begin position="78"/>
        <end position="103"/>
    </location>
</feature>
<accession>A0ABN3FHV0</accession>
<keyword evidence="2" id="KW-1003">Cell membrane</keyword>
<feature type="transmembrane region" description="Helical" evidence="7">
    <location>
        <begin position="170"/>
        <end position="190"/>
    </location>
</feature>
<sequence length="441" mass="46982">MRGASRFVGAGLLDQVVIAAANSANTLLGGILLPKEKFGALALALAVGYFAMYLNRAVVGDVLLALASRYDGEPRVRLARNGLATALCSGVVATVVFVALWALWPSRGEIDLRELIWVAPFMIPIMLHDTARCDYLADRRPDKALGIDLVWAGTQAVMVVVMILTHTSSAGGLLAVWGLGATAGITTYLFRERRLPWQGNPAAWLSETRHLSSWFTITAVVAQIQVLAISFVVAGRLSKVDLGNLRFVQTVQLQPVQNLITAITSLLVPRASRNAAEAAKPGPEGAQAALALRRQTRQLATAFAVLGALMVLIVWPVVSFVLVHTHKFAEAAPLALPIALQGAVYLLQVPFTAAMRGMHRARMLFVQYVVFAVVSLSGLTLGADWGGLHGAAWGLLTGSSAGLICMVVLYVYALRWVGPPPQPAPAEEVSPTPSAPLGIPR</sequence>
<feature type="transmembrane region" description="Helical" evidence="7">
    <location>
        <begin position="365"/>
        <end position="385"/>
    </location>
</feature>
<feature type="region of interest" description="Disordered" evidence="6">
    <location>
        <begin position="422"/>
        <end position="441"/>
    </location>
</feature>
<feature type="transmembrane region" description="Helical" evidence="7">
    <location>
        <begin position="334"/>
        <end position="353"/>
    </location>
</feature>
<dbReference type="InterPro" id="IPR050833">
    <property type="entry name" value="Poly_Biosynth_Transport"/>
</dbReference>
<evidence type="ECO:0000256" key="5">
    <source>
        <dbReference type="ARBA" id="ARBA00023136"/>
    </source>
</evidence>
<evidence type="ECO:0000313" key="8">
    <source>
        <dbReference type="EMBL" id="GAA2330673.1"/>
    </source>
</evidence>
<keyword evidence="3 7" id="KW-0812">Transmembrane</keyword>
<organism evidence="8 9">
    <name type="scientific">Dactylosporangium salmoneum</name>
    <dbReference type="NCBI Taxonomy" id="53361"/>
    <lineage>
        <taxon>Bacteria</taxon>
        <taxon>Bacillati</taxon>
        <taxon>Actinomycetota</taxon>
        <taxon>Actinomycetes</taxon>
        <taxon>Micromonosporales</taxon>
        <taxon>Micromonosporaceae</taxon>
        <taxon>Dactylosporangium</taxon>
    </lineage>
</organism>
<keyword evidence="9" id="KW-1185">Reference proteome</keyword>
<comment type="subcellular location">
    <subcellularLocation>
        <location evidence="1">Cell membrane</location>
        <topology evidence="1">Multi-pass membrane protein</topology>
    </subcellularLocation>
</comment>
<evidence type="ECO:0008006" key="10">
    <source>
        <dbReference type="Google" id="ProtNLM"/>
    </source>
</evidence>
<gene>
    <name evidence="8" type="ORF">GCM10010170_008810</name>
</gene>
<evidence type="ECO:0000256" key="7">
    <source>
        <dbReference type="SAM" id="Phobius"/>
    </source>
</evidence>
<feature type="transmembrane region" description="Helical" evidence="7">
    <location>
        <begin position="39"/>
        <end position="66"/>
    </location>
</feature>
<evidence type="ECO:0000256" key="1">
    <source>
        <dbReference type="ARBA" id="ARBA00004651"/>
    </source>
</evidence>
<keyword evidence="5 7" id="KW-0472">Membrane</keyword>
<evidence type="ECO:0000256" key="6">
    <source>
        <dbReference type="SAM" id="MobiDB-lite"/>
    </source>
</evidence>
<evidence type="ECO:0000313" key="9">
    <source>
        <dbReference type="Proteomes" id="UP001501444"/>
    </source>
</evidence>